<proteinExistence type="predicted"/>
<dbReference type="STRING" id="187493.CN03_03850"/>
<dbReference type="eggNOG" id="COG0438">
    <property type="taxonomic scope" value="Bacteria"/>
</dbReference>
<evidence type="ECO:0000259" key="1">
    <source>
        <dbReference type="Pfam" id="PF13439"/>
    </source>
</evidence>
<dbReference type="InterPro" id="IPR028098">
    <property type="entry name" value="Glyco_trans_4-like_N"/>
</dbReference>
<dbReference type="RefSeq" id="WP_015488023.1">
    <property type="nucleotide sequence ID" value="NC_020888.1"/>
</dbReference>
<keyword evidence="3" id="KW-1185">Reference proteome</keyword>
<evidence type="ECO:0000313" key="2">
    <source>
        <dbReference type="EMBL" id="CCU73313.1"/>
    </source>
</evidence>
<dbReference type="CDD" id="cd03814">
    <property type="entry name" value="GT4-like"/>
    <property type="match status" value="1"/>
</dbReference>
<dbReference type="InterPro" id="IPR050194">
    <property type="entry name" value="Glycosyltransferase_grp1"/>
</dbReference>
<protein>
    <submittedName>
        <fullName evidence="2">Glycosyl transferase, group 1</fullName>
    </submittedName>
</protein>
<dbReference type="AlphaFoldDB" id="M5DVK1"/>
<dbReference type="Gene3D" id="3.40.50.2000">
    <property type="entry name" value="Glycogen Phosphorylase B"/>
    <property type="match status" value="2"/>
</dbReference>
<dbReference type="Proteomes" id="UP000011866">
    <property type="component" value="Chromosome"/>
</dbReference>
<dbReference type="Pfam" id="PF13692">
    <property type="entry name" value="Glyco_trans_1_4"/>
    <property type="match status" value="1"/>
</dbReference>
<evidence type="ECO:0000313" key="3">
    <source>
        <dbReference type="Proteomes" id="UP000011866"/>
    </source>
</evidence>
<feature type="domain" description="Glycosyltransferase subfamily 4-like N-terminal" evidence="1">
    <location>
        <begin position="17"/>
        <end position="181"/>
    </location>
</feature>
<organism evidence="2 3">
    <name type="scientific">Thalassolituus oleivorans MIL-1</name>
    <dbReference type="NCBI Taxonomy" id="1298593"/>
    <lineage>
        <taxon>Bacteria</taxon>
        <taxon>Pseudomonadati</taxon>
        <taxon>Pseudomonadota</taxon>
        <taxon>Gammaproteobacteria</taxon>
        <taxon>Oceanospirillales</taxon>
        <taxon>Oceanospirillaceae</taxon>
        <taxon>Thalassolituus</taxon>
    </lineage>
</organism>
<dbReference type="Pfam" id="PF13439">
    <property type="entry name" value="Glyco_transf_4"/>
    <property type="match status" value="1"/>
</dbReference>
<dbReference type="PANTHER" id="PTHR45947:SF3">
    <property type="entry name" value="SULFOQUINOVOSYL TRANSFERASE SQD2"/>
    <property type="match status" value="1"/>
</dbReference>
<dbReference type="KEGG" id="tol:TOL_2917"/>
<dbReference type="GO" id="GO:0016757">
    <property type="term" value="F:glycosyltransferase activity"/>
    <property type="evidence" value="ECO:0007669"/>
    <property type="project" value="TreeGrafter"/>
</dbReference>
<dbReference type="HOGENOM" id="CLU_009583_2_0_6"/>
<dbReference type="PANTHER" id="PTHR45947">
    <property type="entry name" value="SULFOQUINOVOSYL TRANSFERASE SQD2"/>
    <property type="match status" value="1"/>
</dbReference>
<dbReference type="EMBL" id="HF680312">
    <property type="protein sequence ID" value="CCU73313.1"/>
    <property type="molecule type" value="Genomic_DNA"/>
</dbReference>
<sequence length="386" mass="43124">MAQIRISVVTETYVPDVNGVAISLQHLISSLDPERFLVQIVRTRPRSEYTSVHEEVGCRGITIPMYPDLQLGLPAPRTLRKAWNAFQPDLVYIATEGPLGNSALSLARKWDLPVLSAFHTNFHRYSSYYGLSWIRNATLAWLRRFHNRTLMTLVPTTEVQTMLKQQYFNNVELLPHGVDCQHFHPEYRNPALRHSWGVTAGERVLLYVGRIAAEKNIPLAIKAWQQARQQFPDIRLVMVGDGPMRQEMQLKHPEVIFAGVKTGTELAEYYASADLFVFPSMTETFGLVTLEAMASALPVVAYNMAAAATHVRQGIDGFLAEENDEAGFIQALGDALAMDLTLAGIDARAQAEDASWQAVAERFSGLAEVVIRGKSEYPQVELQSVV</sequence>
<accession>M5DVK1</accession>
<dbReference type="SUPFAM" id="SSF53756">
    <property type="entry name" value="UDP-Glycosyltransferase/glycogen phosphorylase"/>
    <property type="match status" value="1"/>
</dbReference>
<reference evidence="2 3" key="1">
    <citation type="journal article" date="2013" name="Genome Announc.">
        <title>Genome Sequence of Thalassolituus oleivorans MIL-1 (DSM 14913T).</title>
        <authorList>
            <person name="Golyshin P.N."/>
            <person name="Werner J."/>
            <person name="Chernikova T.N."/>
            <person name="Tran H."/>
            <person name="Ferrer M."/>
            <person name="Yakimov M.M."/>
            <person name="Teeling H."/>
            <person name="Golyshina O.V."/>
        </authorList>
    </citation>
    <scope>NUCLEOTIDE SEQUENCE [LARGE SCALE GENOMIC DNA]</scope>
    <source>
        <strain evidence="2 3">MIL-1</strain>
    </source>
</reference>
<keyword evidence="2" id="KW-0808">Transferase</keyword>
<dbReference type="GeneID" id="79177662"/>
<gene>
    <name evidence="2" type="ORF">TOL_2917</name>
</gene>
<name>M5DVK1_9GAMM</name>